<dbReference type="AlphaFoldDB" id="X1VMS1"/>
<gene>
    <name evidence="1" type="ORF">S12H4_60149</name>
</gene>
<feature type="non-terminal residue" evidence="1">
    <location>
        <position position="122"/>
    </location>
</feature>
<name>X1VMS1_9ZZZZ</name>
<sequence>MGQRQGKTEIVYGNDCLLKFEAGKTPKYMYARFSKIKTCPPPAPTAPNDRVFKLTQDSELPCCWEYITSSWYVSFEYLQDPDLSRLFAINQDHMIWYFFNAVDGHVDEGEIFRNDNVECFWD</sequence>
<protein>
    <submittedName>
        <fullName evidence="1">Uncharacterized protein</fullName>
    </submittedName>
</protein>
<proteinExistence type="predicted"/>
<accession>X1VMS1</accession>
<dbReference type="EMBL" id="BARW01039512">
    <property type="protein sequence ID" value="GAJ20937.1"/>
    <property type="molecule type" value="Genomic_DNA"/>
</dbReference>
<comment type="caution">
    <text evidence="1">The sequence shown here is derived from an EMBL/GenBank/DDBJ whole genome shotgun (WGS) entry which is preliminary data.</text>
</comment>
<organism evidence="1">
    <name type="scientific">marine sediment metagenome</name>
    <dbReference type="NCBI Taxonomy" id="412755"/>
    <lineage>
        <taxon>unclassified sequences</taxon>
        <taxon>metagenomes</taxon>
        <taxon>ecological metagenomes</taxon>
    </lineage>
</organism>
<evidence type="ECO:0000313" key="1">
    <source>
        <dbReference type="EMBL" id="GAJ20937.1"/>
    </source>
</evidence>
<reference evidence="1" key="1">
    <citation type="journal article" date="2014" name="Front. Microbiol.">
        <title>High frequency of phylogenetically diverse reductive dehalogenase-homologous genes in deep subseafloor sedimentary metagenomes.</title>
        <authorList>
            <person name="Kawai M."/>
            <person name="Futagami T."/>
            <person name="Toyoda A."/>
            <person name="Takaki Y."/>
            <person name="Nishi S."/>
            <person name="Hori S."/>
            <person name="Arai W."/>
            <person name="Tsubouchi T."/>
            <person name="Morono Y."/>
            <person name="Uchiyama I."/>
            <person name="Ito T."/>
            <person name="Fujiyama A."/>
            <person name="Inagaki F."/>
            <person name="Takami H."/>
        </authorList>
    </citation>
    <scope>NUCLEOTIDE SEQUENCE</scope>
    <source>
        <strain evidence="1">Expedition CK06-06</strain>
    </source>
</reference>